<dbReference type="PANTHER" id="PTHR46323:SF2">
    <property type="entry name" value="BETA-GALACTOSIDASE"/>
    <property type="match status" value="1"/>
</dbReference>
<comment type="catalytic activity">
    <reaction evidence="1">
        <text>Hydrolysis of terminal non-reducing beta-D-galactose residues in beta-D-galactosides.</text>
        <dbReference type="EC" id="3.2.1.23"/>
    </reaction>
</comment>
<dbReference type="AlphaFoldDB" id="A0A0U5B5K6"/>
<dbReference type="InterPro" id="IPR004199">
    <property type="entry name" value="B-gal_small/dom_5"/>
</dbReference>
<dbReference type="InterPro" id="IPR006103">
    <property type="entry name" value="Glyco_hydro_2_cat"/>
</dbReference>
<feature type="region of interest" description="Disordered" evidence="7">
    <location>
        <begin position="1"/>
        <end position="28"/>
    </location>
</feature>
<dbReference type="GO" id="GO:0005990">
    <property type="term" value="P:lactose catabolic process"/>
    <property type="evidence" value="ECO:0007669"/>
    <property type="project" value="TreeGrafter"/>
</dbReference>
<evidence type="ECO:0000256" key="4">
    <source>
        <dbReference type="ARBA" id="ARBA00022801"/>
    </source>
</evidence>
<dbReference type="RefSeq" id="WP_096420246.1">
    <property type="nucleotide sequence ID" value="NZ_AP017315.1"/>
</dbReference>
<dbReference type="InterPro" id="IPR006104">
    <property type="entry name" value="Glyco_hydro_2_N"/>
</dbReference>
<dbReference type="Proteomes" id="UP000218965">
    <property type="component" value="Chromosome"/>
</dbReference>
<dbReference type="InterPro" id="IPR036156">
    <property type="entry name" value="Beta-gal/glucu_dom_sf"/>
</dbReference>
<organism evidence="9 10">
    <name type="scientific">Microcella alkaliphila</name>
    <dbReference type="NCBI Taxonomy" id="279828"/>
    <lineage>
        <taxon>Bacteria</taxon>
        <taxon>Bacillati</taxon>
        <taxon>Actinomycetota</taxon>
        <taxon>Actinomycetes</taxon>
        <taxon>Micrococcales</taxon>
        <taxon>Microbacteriaceae</taxon>
        <taxon>Microcella</taxon>
    </lineage>
</organism>
<name>A0A0U5B5K6_9MICO</name>
<feature type="domain" description="Beta galactosidase small chain/" evidence="8">
    <location>
        <begin position="697"/>
        <end position="969"/>
    </location>
</feature>
<reference evidence="9 10" key="2">
    <citation type="submission" date="2016-01" db="EMBL/GenBank/DDBJ databases">
        <title>Microcella alkaliphila JAM AC0309 whole genome shotgun sequence.</title>
        <authorList>
            <person name="Kurata A."/>
            <person name="Hirose Y."/>
            <person name="Kishimoto N."/>
            <person name="Kobayashi T."/>
        </authorList>
    </citation>
    <scope>NUCLEOTIDE SEQUENCE [LARGE SCALE GENOMIC DNA]</scope>
    <source>
        <strain evidence="9 10">JAM AC0309</strain>
    </source>
</reference>
<evidence type="ECO:0000256" key="3">
    <source>
        <dbReference type="ARBA" id="ARBA00012756"/>
    </source>
</evidence>
<dbReference type="PANTHER" id="PTHR46323">
    <property type="entry name" value="BETA-GALACTOSIDASE"/>
    <property type="match status" value="1"/>
</dbReference>
<dbReference type="GO" id="GO:0030246">
    <property type="term" value="F:carbohydrate binding"/>
    <property type="evidence" value="ECO:0007669"/>
    <property type="project" value="InterPro"/>
</dbReference>
<dbReference type="KEGG" id="malk:MalAC0309_0325"/>
<accession>A0A0U5B5K6</accession>
<dbReference type="GO" id="GO:0009341">
    <property type="term" value="C:beta-galactosidase complex"/>
    <property type="evidence" value="ECO:0007669"/>
    <property type="project" value="InterPro"/>
</dbReference>
<dbReference type="GO" id="GO:0004565">
    <property type="term" value="F:beta-galactosidase activity"/>
    <property type="evidence" value="ECO:0007669"/>
    <property type="project" value="UniProtKB-EC"/>
</dbReference>
<dbReference type="Gene3D" id="2.70.98.10">
    <property type="match status" value="1"/>
</dbReference>
<evidence type="ECO:0000256" key="6">
    <source>
        <dbReference type="ARBA" id="ARBA00032230"/>
    </source>
</evidence>
<dbReference type="Gene3D" id="2.60.40.10">
    <property type="entry name" value="Immunoglobulins"/>
    <property type="match status" value="2"/>
</dbReference>
<dbReference type="Pfam" id="PF02836">
    <property type="entry name" value="Glyco_hydro_2_C"/>
    <property type="match status" value="1"/>
</dbReference>
<keyword evidence="5" id="KW-0326">Glycosidase</keyword>
<dbReference type="Gene3D" id="2.60.120.260">
    <property type="entry name" value="Galactose-binding domain-like"/>
    <property type="match status" value="1"/>
</dbReference>
<dbReference type="SUPFAM" id="SSF74650">
    <property type="entry name" value="Galactose mutarotase-like"/>
    <property type="match status" value="1"/>
</dbReference>
<dbReference type="PRINTS" id="PR00132">
    <property type="entry name" value="GLHYDRLASE2"/>
</dbReference>
<dbReference type="Pfam" id="PF16353">
    <property type="entry name" value="LacZ_4"/>
    <property type="match status" value="1"/>
</dbReference>
<dbReference type="InterPro" id="IPR050347">
    <property type="entry name" value="Bact_Beta-galactosidase"/>
</dbReference>
<dbReference type="EMBL" id="AP017315">
    <property type="protein sequence ID" value="BAU31200.1"/>
    <property type="molecule type" value="Genomic_DNA"/>
</dbReference>
<dbReference type="SMART" id="SM01038">
    <property type="entry name" value="Bgal_small_N"/>
    <property type="match status" value="1"/>
</dbReference>
<feature type="compositionally biased region" description="Pro residues" evidence="7">
    <location>
        <begin position="9"/>
        <end position="18"/>
    </location>
</feature>
<evidence type="ECO:0000313" key="9">
    <source>
        <dbReference type="EMBL" id="BAU31200.1"/>
    </source>
</evidence>
<dbReference type="InterPro" id="IPR014718">
    <property type="entry name" value="GH-type_carb-bd"/>
</dbReference>
<dbReference type="Pfam" id="PF02929">
    <property type="entry name" value="Bgal_small_N"/>
    <property type="match status" value="1"/>
</dbReference>
<evidence type="ECO:0000256" key="1">
    <source>
        <dbReference type="ARBA" id="ARBA00001412"/>
    </source>
</evidence>
<dbReference type="InterPro" id="IPR006101">
    <property type="entry name" value="Glyco_hydro_2"/>
</dbReference>
<dbReference type="InterPro" id="IPR023230">
    <property type="entry name" value="Glyco_hydro_2_CS"/>
</dbReference>
<keyword evidence="4 9" id="KW-0378">Hydrolase</keyword>
<reference evidence="10" key="1">
    <citation type="submission" date="2015-12" db="EMBL/GenBank/DDBJ databases">
        <authorList>
            <person name="Shamseldin A."/>
            <person name="Moawad H."/>
            <person name="Abd El-Rahim W.M."/>
            <person name="Sadowsky M.J."/>
        </authorList>
    </citation>
    <scope>NUCLEOTIDE SEQUENCE [LARGE SCALE GENOMIC DNA]</scope>
    <source>
        <strain evidence="10">JAM AC0309</strain>
    </source>
</reference>
<dbReference type="InterPro" id="IPR017853">
    <property type="entry name" value="GH"/>
</dbReference>
<dbReference type="PROSITE" id="PS00719">
    <property type="entry name" value="GLYCOSYL_HYDROL_F2_1"/>
    <property type="match status" value="1"/>
</dbReference>
<proteinExistence type="inferred from homology"/>
<dbReference type="EC" id="3.2.1.23" evidence="3"/>
<evidence type="ECO:0000256" key="5">
    <source>
        <dbReference type="ARBA" id="ARBA00023295"/>
    </source>
</evidence>
<dbReference type="SUPFAM" id="SSF49785">
    <property type="entry name" value="Galactose-binding domain-like"/>
    <property type="match status" value="1"/>
</dbReference>
<dbReference type="SUPFAM" id="SSF51445">
    <property type="entry name" value="(Trans)glycosidases"/>
    <property type="match status" value="1"/>
</dbReference>
<evidence type="ECO:0000256" key="2">
    <source>
        <dbReference type="ARBA" id="ARBA00007401"/>
    </source>
</evidence>
<evidence type="ECO:0000256" key="7">
    <source>
        <dbReference type="SAM" id="MobiDB-lite"/>
    </source>
</evidence>
<protein>
    <recommendedName>
        <fullName evidence="3">beta-galactosidase</fullName>
        <ecNumber evidence="3">3.2.1.23</ecNumber>
    </recommendedName>
    <alternativeName>
        <fullName evidence="6">Lactase</fullName>
    </alternativeName>
</protein>
<evidence type="ECO:0000259" key="8">
    <source>
        <dbReference type="SMART" id="SM01038"/>
    </source>
</evidence>
<dbReference type="Gene3D" id="3.20.20.80">
    <property type="entry name" value="Glycosidases"/>
    <property type="match status" value="1"/>
</dbReference>
<dbReference type="OrthoDB" id="9762066at2"/>
<dbReference type="SUPFAM" id="SSF49303">
    <property type="entry name" value="beta-Galactosidase/glucuronidase domain"/>
    <property type="match status" value="2"/>
</dbReference>
<dbReference type="InterPro" id="IPR008979">
    <property type="entry name" value="Galactose-bd-like_sf"/>
</dbReference>
<dbReference type="InterPro" id="IPR013783">
    <property type="entry name" value="Ig-like_fold"/>
</dbReference>
<dbReference type="Pfam" id="PF02837">
    <property type="entry name" value="Glyco_hydro_2_N"/>
    <property type="match status" value="1"/>
</dbReference>
<comment type="similarity">
    <text evidence="2">Belongs to the glycosyl hydrolase 2 family.</text>
</comment>
<evidence type="ECO:0000313" key="10">
    <source>
        <dbReference type="Proteomes" id="UP000218965"/>
    </source>
</evidence>
<dbReference type="InterPro" id="IPR011013">
    <property type="entry name" value="Gal_mutarotase_sf_dom"/>
</dbReference>
<dbReference type="InterPro" id="IPR032312">
    <property type="entry name" value="LacZ_4"/>
</dbReference>
<gene>
    <name evidence="9" type="ORF">MalAC0309_0325</name>
</gene>
<sequence length="978" mass="106372">MSAREPQPLTDPGPPRGSRPPRAIPRSTARHVDLSGVWDFRWFADARSAPLPREAWYSTGRLSVPASHVMPVHDASVGGPHGAPVYTNVRYPFPVDPPYPPDVNPVADYRTRVRWQGPLPARAVLRFEGVEGAADVWWSGSYVGSTRGSRLPVEFTLDGLVTGDDELLVRLHHFSAASYLEDQDAWWLPGIIREVVVEERPEHGVDAIRASAEWSDGAGLLRVDVDLPRGVDPHAVDVELVGVAANLPLGAEVRVEVEPWSAESPRLYTLRVSTGRGPTHETVELAIGFRSVAIRDGVFTVNGVPITLRGVNRHEHHPVWGRHVPADTVRDELELMKASGINAIRTAHYPPHPRMLDLADELGFWVMDECDVETHGFEPVGWRANPTDDSAFDAALRDRMARLVERDRHHPSVIMWSLGNEAGVGRNLRAMADEARRRDPSRPVHYEGDQECRDVDVWSRMYASPEEVAAVAARREPALEDPIADARRRSMPFVLCEYAHAMGTGPGGLSEYQQLFDTSARLMGGFVWEWLEHGIEVERDGRLATAYGGDFGEPIHDGNFVIDGLVAADRTPRPQLADLAAVFAAIVLEVTDDAVTIRSRYDIIDTAHVGLQWRVETDGGVVGEGSVPAPTLPPRGAAQVPLPPEAVEARDRTGGVLTVTATVVTALAGFPVGHVLGVGQAVSSVRALTNWASTRAGRRGQPGAVQWDDATGATITVGDQTIGPFALDLWRAPTDNDLGVGWTEDTMPSAAERWSRHGLDRPLVRVLERTSRAGGLVVRTRVGAAATDAYVDCTWEWTPVEAGVRLDLVVSPGGGWPKDWSSHWARVAIVTELDASIDDPVQWSGLGPGPSYPDTGQACRWGWFRETVRSLHVPTVRPQEAGRRAGVRWANIADRFDIVSPHGVGLTVRPWSPATIAATTHEADLVPTGRIHVAIDLAAAGVGTAACGPGVLPPYRLPAQTVRGSITFLSRSDLEESP</sequence>